<feature type="domain" description="DOP1-like middle TPR" evidence="9">
    <location>
        <begin position="337"/>
        <end position="543"/>
    </location>
</feature>
<dbReference type="Pfam" id="PF04118">
    <property type="entry name" value="Dopey_N"/>
    <property type="match status" value="1"/>
</dbReference>
<sequence length="2314" mass="265074">MDSMTGSGLMEEFELMKQSKYRVYMQNIDKALKNFEYSSEWADLISALGKLNKVISSYPQYQVIPRRIKISKRLSQCMHPALPSGVHLKALETYDVIFSNTGIERLASDLFIYSSGLFPLMQYAAMNVRPFLLEIYEKYFVPLGERLRPALSGFLSGVLPGLEAGLDHFDRTNLLLNRVCSAVNPMHFYTCLWESVATNSSIRLPAITYVIDNFNKRLGINEQIFLIGKNIDLMISGLCSCLNDSVILVQRNTLEFLLLGFPLHTTILSQIDLIKLVTIGLNTILRRDMSLNRRVYSWLLGTEVSNSTKNSIENEVEIKCLKSSKSSIQNEVNHNTYFEKYSKNILIKALKIALKNSISTTDLKPYKILLSLLDKIEIGPVVLDSILIDVIRTAVAVDNCSEVKKSINSLFGNFDPSYIWKFLGMELKKSCLGETKDESKKLPAMMIQRSANEVDSGDPSVIELCYLIECLLDMLSLEMFNETTRIYLPEMLFSITKIITQNASRLENDEITASINLCVKIIKHTQPMILCTSNSFDESIDKKINIKNESNNVTFQEQVGGLEKSKSDSKINQIFVDSENVFAKSSNATSTPNLENENERINAGKKREKKSKKVYHTEKIDENKDLSDTKTKTSNTVECESISNTSIINSLENNCDNEVFKTQLQKYTILEKCSKQYEIFFQVYLSNCVLKFGNDTNIKEVTNNNESDFNNTGYYFDDNLIENVSNNTLQKIDELFLTLKLNKVSREHTLQNLLNQTIDVESDKDLEKGKNKSKTNENLKILNKMIACKLDLSTKRAIKYITQLLVTFSTIPNYDQSCYPLEHEEEKELPYWLKVLSLIAAFSKGDKDLQILCISTLFELIEIVKFQKEKKPSRDVQHLVMLPLLKYSHVVYMENQTRIFQVLVSTLWDHLDILSDSDMSQISLLLYRIHGCLDSGIVEKIISERIGNSHLFWSFSEINDSDLEENNDGLSKYKLERLSNLKIMLNLPDMSATNCNSQLTEKQYIGFKKFELLWHLGREQKESFDKIALKMYDDLGLSHNSSIRTFIIKWLKEALLRGDLERLMKPLLRIMLNKNTKRISISNTHLLKVKNNKKMNEQIFDENKNMDDVQKNNSDSKENEMYVIKMEDGVVRNHLELTKKKGHIGIPKKILNIATKSSNIGDKMREKGLLPAMNSNNQNDNSENEFENMELFVNPLEQQQDKKIFVNKSGPSFLVNKDEKKFTIESSSDYSSTSSAESISDHEISDDEININDKCLKLIKNEKHQLCYDESGTAADEYFSINYLENNAEESKNDLESEIRISECTSKRKGINSQQNENNCQNFENADTKEKVHKEDGEIQIDQTISDSKKNITAKKKLKINKKMSSKALEKGKANVEILKKNFDEFDGFFQTKLEKFHPFHTHLLLYYSCYDTKQILYCIETLRNIIMAGNSKLFICLSINTCVSDSTIKHLLIRHRKSIFGKGFDGSLTNTEFNSAYKGVMYIEVLITICLYYARSYFQCDESLGGNSESEKEDEDVYNIRNNDKPTRAEILANCKIQLAAIELLHIIFNELIPIVKEMGKGLASYIADLMIKCKVQKVVLHCVLTSIHYLTTKVITTSSEKILKFNDPGDEKMHLEAIQIQLLKLLDDVIKLEYETIVQKGDQDATGNLVSKVTSSISAMLSQSPTRPRPISKTSNNVKYIQNLTITQQPMFLTSILNALVSENLKHLHKNWTELVTSTLNYVSYESLSNIIVSITHQLCENIDNIIKSSSCNQNNSDYCISQLEALTVICHFCLLDNNQQVSLSHLFNPQNIALTLQPSGYGQIYNNILNFFLSTSPLQLGEAYSKHQLQHNATRMCVLSHLPRIISSMVILWETKLGQDRLVKQQLMEYITPIALHHGCNFIASIAVVWHERSDKKLGKNQFKFQDPANPTQASLVDMILHMKVIPFDSLVQTINSVIKSPPQIYRPPDDIVLSVSVLEFFYALMKNIKSENLNDSWISLMNLFKDSISLSPRAQFMIFCILHELVKVCSPYERKDKKDIRELHDITTRLVEALSAIAGACLEQTTWLRRNLAVKEEMTDEFRDGNLTPTSGNQQYSVEAQSLLGYILVNVLDYAFGSQEKDKITQIVTTLMYNIIPYLKNHTTKNIPFFYACSNLLSTLTPYQYTRKAWRKDVFDLFLDPAFFQMDVSCLPFWKQILDNLMSYDNITFRELMSRLSVAQTGSLSIFTSKEQEYEQKAILLKKLAFVIYCSEKDQYQKYMPEIQEQLSSCLRLPQVISCVQAAVLLCFRVILLRMSPDHVTSLWPTIIAEMVQVFLSIEQELMTDTEEFR</sequence>
<dbReference type="InterPro" id="IPR056457">
    <property type="entry name" value="DOP1_C"/>
</dbReference>
<dbReference type="Pfam" id="PF24598">
    <property type="entry name" value="DOP1_C"/>
    <property type="match status" value="1"/>
</dbReference>
<dbReference type="PANTHER" id="PTHR14042">
    <property type="entry name" value="DOPEY-RELATED"/>
    <property type="match status" value="1"/>
</dbReference>
<keyword evidence="13" id="KW-1185">Reference proteome</keyword>
<evidence type="ECO:0000256" key="6">
    <source>
        <dbReference type="ARBA" id="ARBA00046326"/>
    </source>
</evidence>
<comment type="similarity">
    <text evidence="6">Belongs to the DOP1 family.</text>
</comment>
<dbReference type="InterPro" id="IPR056458">
    <property type="entry name" value="TPR_DOP1_M"/>
</dbReference>
<evidence type="ECO:0000256" key="1">
    <source>
        <dbReference type="ARBA" id="ARBA00004395"/>
    </source>
</evidence>
<organism evidence="12 13">
    <name type="scientific">Chironomus riparius</name>
    <dbReference type="NCBI Taxonomy" id="315576"/>
    <lineage>
        <taxon>Eukaryota</taxon>
        <taxon>Metazoa</taxon>
        <taxon>Ecdysozoa</taxon>
        <taxon>Arthropoda</taxon>
        <taxon>Hexapoda</taxon>
        <taxon>Insecta</taxon>
        <taxon>Pterygota</taxon>
        <taxon>Neoptera</taxon>
        <taxon>Endopterygota</taxon>
        <taxon>Diptera</taxon>
        <taxon>Nematocera</taxon>
        <taxon>Chironomoidea</taxon>
        <taxon>Chironomidae</taxon>
        <taxon>Chironominae</taxon>
        <taxon>Chironomus</taxon>
    </lineage>
</organism>
<evidence type="ECO:0000256" key="7">
    <source>
        <dbReference type="SAM" id="MobiDB-lite"/>
    </source>
</evidence>
<evidence type="ECO:0000313" key="12">
    <source>
        <dbReference type="EMBL" id="CAH1711783.1"/>
    </source>
</evidence>
<feature type="compositionally biased region" description="Polar residues" evidence="7">
    <location>
        <begin position="586"/>
        <end position="595"/>
    </location>
</feature>
<protein>
    <submittedName>
        <fullName evidence="12">Uncharacterized protein</fullName>
    </submittedName>
</protein>
<name>A0A9P0IQ55_9DIPT</name>
<dbReference type="Pfam" id="PF24601">
    <property type="entry name" value="TPR_DOP1"/>
    <property type="match status" value="1"/>
</dbReference>
<dbReference type="EMBL" id="OU895877">
    <property type="protein sequence ID" value="CAH1711783.1"/>
    <property type="molecule type" value="Genomic_DNA"/>
</dbReference>
<evidence type="ECO:0000256" key="5">
    <source>
        <dbReference type="ARBA" id="ARBA00023136"/>
    </source>
</evidence>
<evidence type="ECO:0000259" key="8">
    <source>
        <dbReference type="Pfam" id="PF04118"/>
    </source>
</evidence>
<feature type="domain" description="DOP1-like TPR" evidence="11">
    <location>
        <begin position="1398"/>
        <end position="1779"/>
    </location>
</feature>
<dbReference type="Proteomes" id="UP001153620">
    <property type="component" value="Chromosome 1"/>
</dbReference>
<evidence type="ECO:0000256" key="2">
    <source>
        <dbReference type="ARBA" id="ARBA00022448"/>
    </source>
</evidence>
<evidence type="ECO:0000259" key="10">
    <source>
        <dbReference type="Pfam" id="PF24598"/>
    </source>
</evidence>
<dbReference type="GO" id="GO:0006895">
    <property type="term" value="P:Golgi to endosome transport"/>
    <property type="evidence" value="ECO:0007669"/>
    <property type="project" value="InterPro"/>
</dbReference>
<feature type="domain" description="DOP1-like C-terminal" evidence="10">
    <location>
        <begin position="1964"/>
        <end position="2310"/>
    </location>
</feature>
<comment type="subcellular location">
    <subcellularLocation>
        <location evidence="1">Golgi apparatus membrane</location>
        <topology evidence="1">Peripheral membrane protein</topology>
    </subcellularLocation>
</comment>
<feature type="domain" description="DOP1 N-terminal" evidence="8">
    <location>
        <begin position="19"/>
        <end position="303"/>
    </location>
</feature>
<dbReference type="GO" id="GO:0005802">
    <property type="term" value="C:trans-Golgi network"/>
    <property type="evidence" value="ECO:0007669"/>
    <property type="project" value="TreeGrafter"/>
</dbReference>
<proteinExistence type="inferred from homology"/>
<dbReference type="GO" id="GO:0000139">
    <property type="term" value="C:Golgi membrane"/>
    <property type="evidence" value="ECO:0007669"/>
    <property type="project" value="UniProtKB-SubCell"/>
</dbReference>
<feature type="region of interest" description="Disordered" evidence="7">
    <location>
        <begin position="586"/>
        <end position="618"/>
    </location>
</feature>
<evidence type="ECO:0000313" key="13">
    <source>
        <dbReference type="Proteomes" id="UP001153620"/>
    </source>
</evidence>
<evidence type="ECO:0000256" key="4">
    <source>
        <dbReference type="ARBA" id="ARBA00023034"/>
    </source>
</evidence>
<dbReference type="InterPro" id="IPR040314">
    <property type="entry name" value="DOP1"/>
</dbReference>
<dbReference type="GO" id="GO:0015031">
    <property type="term" value="P:protein transport"/>
    <property type="evidence" value="ECO:0007669"/>
    <property type="project" value="UniProtKB-KW"/>
</dbReference>
<dbReference type="OrthoDB" id="247542at2759"/>
<evidence type="ECO:0000259" key="11">
    <source>
        <dbReference type="Pfam" id="PF24601"/>
    </source>
</evidence>
<dbReference type="Pfam" id="PF24597">
    <property type="entry name" value="TPR_DOP1_M"/>
    <property type="match status" value="1"/>
</dbReference>
<dbReference type="GO" id="GO:0005829">
    <property type="term" value="C:cytosol"/>
    <property type="evidence" value="ECO:0007669"/>
    <property type="project" value="GOC"/>
</dbReference>
<evidence type="ECO:0000259" key="9">
    <source>
        <dbReference type="Pfam" id="PF24597"/>
    </source>
</evidence>
<keyword evidence="2" id="KW-0813">Transport</keyword>
<reference evidence="12" key="2">
    <citation type="submission" date="2022-10" db="EMBL/GenBank/DDBJ databases">
        <authorList>
            <consortium name="ENA_rothamsted_submissions"/>
            <consortium name="culmorum"/>
            <person name="King R."/>
        </authorList>
    </citation>
    <scope>NUCLEOTIDE SEQUENCE</scope>
</reference>
<reference evidence="12" key="1">
    <citation type="submission" date="2022-01" db="EMBL/GenBank/DDBJ databases">
        <authorList>
            <person name="King R."/>
        </authorList>
    </citation>
    <scope>NUCLEOTIDE SEQUENCE</scope>
</reference>
<dbReference type="InterPro" id="IPR007249">
    <property type="entry name" value="DOP1_N"/>
</dbReference>
<dbReference type="GO" id="GO:0005768">
    <property type="term" value="C:endosome"/>
    <property type="evidence" value="ECO:0007669"/>
    <property type="project" value="TreeGrafter"/>
</dbReference>
<dbReference type="InterPro" id="IPR056459">
    <property type="entry name" value="TPR_DOP1"/>
</dbReference>
<keyword evidence="5" id="KW-0472">Membrane</keyword>
<evidence type="ECO:0000256" key="3">
    <source>
        <dbReference type="ARBA" id="ARBA00022927"/>
    </source>
</evidence>
<gene>
    <name evidence="12" type="ORF">CHIRRI_LOCUS2240</name>
</gene>
<feature type="compositionally biased region" description="Basic residues" evidence="7">
    <location>
        <begin position="603"/>
        <end position="614"/>
    </location>
</feature>
<accession>A0A9P0IQ55</accession>
<keyword evidence="4" id="KW-0333">Golgi apparatus</keyword>
<dbReference type="PANTHER" id="PTHR14042:SF24">
    <property type="entry name" value="PROTEIN DOPEY-1 HOMOLOG"/>
    <property type="match status" value="1"/>
</dbReference>
<keyword evidence="3" id="KW-0653">Protein transport</keyword>